<dbReference type="AlphaFoldDB" id="A0A915L2R6"/>
<dbReference type="Proteomes" id="UP000887565">
    <property type="component" value="Unplaced"/>
</dbReference>
<accession>A0A915L2R6</accession>
<protein>
    <submittedName>
        <fullName evidence="2">Uncharacterized protein</fullName>
    </submittedName>
</protein>
<organism evidence="1 2">
    <name type="scientific">Romanomermis culicivorax</name>
    <name type="common">Nematode worm</name>
    <dbReference type="NCBI Taxonomy" id="13658"/>
    <lineage>
        <taxon>Eukaryota</taxon>
        <taxon>Metazoa</taxon>
        <taxon>Ecdysozoa</taxon>
        <taxon>Nematoda</taxon>
        <taxon>Enoplea</taxon>
        <taxon>Dorylaimia</taxon>
        <taxon>Mermithida</taxon>
        <taxon>Mermithoidea</taxon>
        <taxon>Mermithidae</taxon>
        <taxon>Romanomermis</taxon>
    </lineage>
</organism>
<sequence length="102" mass="11934">MGIIQPTKITSEFLQLSTTETDDFHRLPIEDVIRPSDHNDVVWKIGVKSDHSDRLSYGIQPSTSISRLTDIITFCKQWMTRWYILVQQPRGYLDNNVYVLSY</sequence>
<proteinExistence type="predicted"/>
<evidence type="ECO:0000313" key="2">
    <source>
        <dbReference type="WBParaSite" id="nRc.2.0.1.t44782-RA"/>
    </source>
</evidence>
<evidence type="ECO:0000313" key="1">
    <source>
        <dbReference type="Proteomes" id="UP000887565"/>
    </source>
</evidence>
<reference evidence="2" key="1">
    <citation type="submission" date="2022-11" db="UniProtKB">
        <authorList>
            <consortium name="WormBaseParasite"/>
        </authorList>
    </citation>
    <scope>IDENTIFICATION</scope>
</reference>
<dbReference type="WBParaSite" id="nRc.2.0.1.t44782-RA">
    <property type="protein sequence ID" value="nRc.2.0.1.t44782-RA"/>
    <property type="gene ID" value="nRc.2.0.1.g44782"/>
</dbReference>
<name>A0A915L2R6_ROMCU</name>
<keyword evidence="1" id="KW-1185">Reference proteome</keyword>